<organism evidence="2">
    <name type="scientific">mine drainage metagenome</name>
    <dbReference type="NCBI Taxonomy" id="410659"/>
    <lineage>
        <taxon>unclassified sequences</taxon>
        <taxon>metagenomes</taxon>
        <taxon>ecological metagenomes</taxon>
    </lineage>
</organism>
<name>T1BI41_9ZZZZ</name>
<dbReference type="Gene3D" id="1.20.1290.10">
    <property type="entry name" value="AhpD-like"/>
    <property type="match status" value="1"/>
</dbReference>
<dbReference type="Gene3D" id="1.20.5.810">
    <property type="entry name" value="AhpD-like"/>
    <property type="match status" value="1"/>
</dbReference>
<evidence type="ECO:0000313" key="2">
    <source>
        <dbReference type="EMBL" id="EQD72596.1"/>
    </source>
</evidence>
<evidence type="ECO:0000259" key="1">
    <source>
        <dbReference type="Pfam" id="PF02627"/>
    </source>
</evidence>
<dbReference type="NCBIfam" id="TIGR01926">
    <property type="entry name" value="peroxid_rel"/>
    <property type="match status" value="1"/>
</dbReference>
<accession>T1BI41</accession>
<protein>
    <submittedName>
        <fullName evidence="2">Putative peroxidase-related protein</fullName>
    </submittedName>
</protein>
<dbReference type="SUPFAM" id="SSF69118">
    <property type="entry name" value="AhpD-like"/>
    <property type="match status" value="1"/>
</dbReference>
<reference evidence="2" key="2">
    <citation type="journal article" date="2014" name="ISME J.">
        <title>Microbial stratification in low pH oxic and suboxic macroscopic growths along an acid mine drainage.</title>
        <authorList>
            <person name="Mendez-Garcia C."/>
            <person name="Mesa V."/>
            <person name="Sprenger R.R."/>
            <person name="Richter M."/>
            <person name="Diez M.S."/>
            <person name="Solano J."/>
            <person name="Bargiela R."/>
            <person name="Golyshina O.V."/>
            <person name="Manteca A."/>
            <person name="Ramos J.L."/>
            <person name="Gallego J.R."/>
            <person name="Llorente I."/>
            <person name="Martins Dos Santos V.A."/>
            <person name="Jensen O.N."/>
            <person name="Pelaez A.I."/>
            <person name="Sanchez J."/>
            <person name="Ferrer M."/>
        </authorList>
    </citation>
    <scope>NUCLEOTIDE SEQUENCE</scope>
</reference>
<comment type="caution">
    <text evidence="2">The sequence shown here is derived from an EMBL/GenBank/DDBJ whole genome shotgun (WGS) entry which is preliminary data.</text>
</comment>
<dbReference type="InterPro" id="IPR029032">
    <property type="entry name" value="AhpD-like"/>
</dbReference>
<dbReference type="Pfam" id="PF02627">
    <property type="entry name" value="CMD"/>
    <property type="match status" value="1"/>
</dbReference>
<dbReference type="EMBL" id="AUZX01003910">
    <property type="protein sequence ID" value="EQD72596.1"/>
    <property type="molecule type" value="Genomic_DNA"/>
</dbReference>
<dbReference type="NCBIfam" id="TIGR00778">
    <property type="entry name" value="ahpD_dom"/>
    <property type="match status" value="1"/>
</dbReference>
<dbReference type="InterPro" id="IPR003779">
    <property type="entry name" value="CMD-like"/>
</dbReference>
<dbReference type="PANTHER" id="PTHR35446:SF2">
    <property type="entry name" value="CARBOXYMUCONOLACTONE DECARBOXYLASE-LIKE DOMAIN-CONTAINING PROTEIN"/>
    <property type="match status" value="1"/>
</dbReference>
<dbReference type="InterPro" id="IPR004675">
    <property type="entry name" value="AhpD_core"/>
</dbReference>
<proteinExistence type="predicted"/>
<gene>
    <name evidence="2" type="ORF">B1A_05373</name>
</gene>
<dbReference type="InterPro" id="IPR010195">
    <property type="entry name" value="Uncharacterised_peroxidase-rel"/>
</dbReference>
<dbReference type="GO" id="GO:0051920">
    <property type="term" value="F:peroxiredoxin activity"/>
    <property type="evidence" value="ECO:0007669"/>
    <property type="project" value="InterPro"/>
</dbReference>
<keyword evidence="2" id="KW-0560">Oxidoreductase</keyword>
<dbReference type="PANTHER" id="PTHR35446">
    <property type="entry name" value="SI:CH211-175M2.5"/>
    <property type="match status" value="1"/>
</dbReference>
<feature type="domain" description="Carboxymuconolactone decarboxylase-like" evidence="1">
    <location>
        <begin position="47"/>
        <end position="98"/>
    </location>
</feature>
<sequence length="197" mass="21929">MSQSSPYFTTALADLSTLDKDIAQRITEVEAKSGFIPNVFLKLALRPDEFRAFFAYHDALMLRDSGLSKKEREMIVVVTSAKNNCLYCVIAHGAILRIYSKDPTISDAVAINYRLAPLSQREVAICEFALKVADNADQITTDDYALLTEIGLSDDDIWDIGAITAFFALSNRLAGFTQMKPNEVFLYNGKTHSTKKD</sequence>
<reference evidence="2" key="1">
    <citation type="submission" date="2013-08" db="EMBL/GenBank/DDBJ databases">
        <authorList>
            <person name="Mendez C."/>
            <person name="Richter M."/>
            <person name="Ferrer M."/>
            <person name="Sanchez J."/>
        </authorList>
    </citation>
    <scope>NUCLEOTIDE SEQUENCE</scope>
</reference>
<keyword evidence="2" id="KW-0575">Peroxidase</keyword>
<dbReference type="AlphaFoldDB" id="T1BI41"/>